<dbReference type="KEGG" id="mmar:MODMU_1935"/>
<reference evidence="2 3" key="1">
    <citation type="journal article" date="2012" name="J. Bacteriol.">
        <title>Genome Sequence of Radiation-Resistant Modestobacter marinus Strain BC501, a Representative Actinobacterium That Thrives on Calcareous Stone Surfaces.</title>
        <authorList>
            <person name="Normand P."/>
            <person name="Gury J."/>
            <person name="Pujic P."/>
            <person name="Chouaia B."/>
            <person name="Crotti E."/>
            <person name="Brusetti L."/>
            <person name="Daffonchio D."/>
            <person name="Vacherie B."/>
            <person name="Barbe V."/>
            <person name="Medigue C."/>
            <person name="Calteau A."/>
            <person name="Ghodhbane-Gtari F."/>
            <person name="Essoussi I."/>
            <person name="Nouioui I."/>
            <person name="Abbassi-Ghozzi I."/>
            <person name="Gtari M."/>
        </authorList>
    </citation>
    <scope>NUCLEOTIDE SEQUENCE [LARGE SCALE GENOMIC DNA]</scope>
    <source>
        <strain evidence="3">BC 501</strain>
    </source>
</reference>
<evidence type="ECO:0000313" key="3">
    <source>
        <dbReference type="Proteomes" id="UP000006461"/>
    </source>
</evidence>
<proteinExistence type="predicted"/>
<sequence length="188" mass="20460">MTVPDSRRPGRGPAGPRAQTDGTPGWLTVARGERRVPFSRARVWRALAVLRPYCAVCDVSYVVDGASTKRGTEFVCVPGRLDGQRPPGGAPRGRVVEWEPEHRVATRLELTPEVWVTTVELADAPDGSTDVAVTLTHEPLTGGLFQRRRQRKGIRTVAQETVESELAKVADHVHQAEQVTGDAEDPPG</sequence>
<evidence type="ECO:0000313" key="2">
    <source>
        <dbReference type="EMBL" id="CCH87371.1"/>
    </source>
</evidence>
<accession>I4EVF8</accession>
<evidence type="ECO:0008006" key="4">
    <source>
        <dbReference type="Google" id="ProtNLM"/>
    </source>
</evidence>
<dbReference type="Gene3D" id="3.30.530.20">
    <property type="match status" value="1"/>
</dbReference>
<dbReference type="STRING" id="477641.MODMU_1935"/>
<feature type="region of interest" description="Disordered" evidence="1">
    <location>
        <begin position="1"/>
        <end position="25"/>
    </location>
</feature>
<dbReference type="OrthoDB" id="5187831at2"/>
<evidence type="ECO:0000256" key="1">
    <source>
        <dbReference type="SAM" id="MobiDB-lite"/>
    </source>
</evidence>
<gene>
    <name evidence="2" type="ordered locus">MODMU_1935</name>
</gene>
<dbReference type="Proteomes" id="UP000006461">
    <property type="component" value="Chromosome"/>
</dbReference>
<organism evidence="2 3">
    <name type="scientific">Modestobacter italicus (strain DSM 44449 / CECT 9708 / BC 501)</name>
    <dbReference type="NCBI Taxonomy" id="2732864"/>
    <lineage>
        <taxon>Bacteria</taxon>
        <taxon>Bacillati</taxon>
        <taxon>Actinomycetota</taxon>
        <taxon>Actinomycetes</taxon>
        <taxon>Geodermatophilales</taxon>
        <taxon>Geodermatophilaceae</taxon>
        <taxon>Modestobacter</taxon>
    </lineage>
</organism>
<protein>
    <recommendedName>
        <fullName evidence="4">Polyketide cyclase / dehydrase and lipid transport</fullName>
    </recommendedName>
</protein>
<dbReference type="AlphaFoldDB" id="I4EVF8"/>
<dbReference type="OMA" id="VLEPYCA"/>
<dbReference type="SUPFAM" id="SSF55961">
    <property type="entry name" value="Bet v1-like"/>
    <property type="match status" value="1"/>
</dbReference>
<dbReference type="eggNOG" id="COG3832">
    <property type="taxonomic scope" value="Bacteria"/>
</dbReference>
<name>I4EVF8_MODI5</name>
<dbReference type="InterPro" id="IPR023393">
    <property type="entry name" value="START-like_dom_sf"/>
</dbReference>
<dbReference type="HOGENOM" id="CLU_123837_0_0_11"/>
<keyword evidence="3" id="KW-1185">Reference proteome</keyword>
<dbReference type="EMBL" id="FO203431">
    <property type="protein sequence ID" value="CCH87371.1"/>
    <property type="molecule type" value="Genomic_DNA"/>
</dbReference>